<keyword evidence="1" id="KW-0732">Signal</keyword>
<accession>A0A545V1V4</accession>
<evidence type="ECO:0000256" key="1">
    <source>
        <dbReference type="SAM" id="SignalP"/>
    </source>
</evidence>
<protein>
    <submittedName>
        <fullName evidence="2">Uncharacterized protein</fullName>
    </submittedName>
</protein>
<dbReference type="Proteomes" id="UP000315783">
    <property type="component" value="Unassembled WGS sequence"/>
</dbReference>
<proteinExistence type="predicted"/>
<reference evidence="2 3" key="1">
    <citation type="journal article" date="2019" name="Appl. Microbiol. Biotechnol.">
        <title>Genome sequence of Isaria javanica and comparative genome analysis insights into family S53 peptidase evolution in fungal entomopathogens.</title>
        <authorList>
            <person name="Lin R."/>
            <person name="Zhang X."/>
            <person name="Xin B."/>
            <person name="Zou M."/>
            <person name="Gao Y."/>
            <person name="Qin F."/>
            <person name="Hu Q."/>
            <person name="Xie B."/>
            <person name="Cheng X."/>
        </authorList>
    </citation>
    <scope>NUCLEOTIDE SEQUENCE [LARGE SCALE GENOMIC DNA]</scope>
    <source>
        <strain evidence="2 3">IJ1G</strain>
    </source>
</reference>
<dbReference type="AlphaFoldDB" id="A0A545V1V4"/>
<comment type="caution">
    <text evidence="2">The sequence shown here is derived from an EMBL/GenBank/DDBJ whole genome shotgun (WGS) entry which is preliminary data.</text>
</comment>
<keyword evidence="3" id="KW-1185">Reference proteome</keyword>
<evidence type="ECO:0000313" key="3">
    <source>
        <dbReference type="Proteomes" id="UP000315783"/>
    </source>
</evidence>
<dbReference type="EMBL" id="SPUK01000007">
    <property type="protein sequence ID" value="TQV95673.1"/>
    <property type="molecule type" value="Genomic_DNA"/>
</dbReference>
<name>A0A545V1V4_9HYPO</name>
<evidence type="ECO:0000313" key="2">
    <source>
        <dbReference type="EMBL" id="TQV95673.1"/>
    </source>
</evidence>
<feature type="signal peptide" evidence="1">
    <location>
        <begin position="1"/>
        <end position="19"/>
    </location>
</feature>
<sequence>MKSFTSTALVAILTGLAVAAPADSRSPEPRSTSRSGKVSVLIGSESPAVQSWQAPRGRVVPVLRSACSVEVRFRDLMLTFKVCGSKLPIENSSFCCPL</sequence>
<gene>
    <name evidence="2" type="ORF">IF1G_05502</name>
</gene>
<feature type="chain" id="PRO_5021783834" evidence="1">
    <location>
        <begin position="20"/>
        <end position="98"/>
    </location>
</feature>
<organism evidence="2 3">
    <name type="scientific">Cordyceps javanica</name>
    <dbReference type="NCBI Taxonomy" id="43265"/>
    <lineage>
        <taxon>Eukaryota</taxon>
        <taxon>Fungi</taxon>
        <taxon>Dikarya</taxon>
        <taxon>Ascomycota</taxon>
        <taxon>Pezizomycotina</taxon>
        <taxon>Sordariomycetes</taxon>
        <taxon>Hypocreomycetidae</taxon>
        <taxon>Hypocreales</taxon>
        <taxon>Cordycipitaceae</taxon>
        <taxon>Cordyceps</taxon>
    </lineage>
</organism>